<feature type="transmembrane region" description="Helical" evidence="7">
    <location>
        <begin position="394"/>
        <end position="414"/>
    </location>
</feature>
<dbReference type="EMBL" id="FWXT01000001">
    <property type="protein sequence ID" value="SMC38514.1"/>
    <property type="molecule type" value="Genomic_DNA"/>
</dbReference>
<dbReference type="GO" id="GO:0008381">
    <property type="term" value="F:mechanosensitive monoatomic ion channel activity"/>
    <property type="evidence" value="ECO:0007669"/>
    <property type="project" value="UniProtKB-ARBA"/>
</dbReference>
<protein>
    <submittedName>
        <fullName evidence="11">Mechanosensitive ion channel</fullName>
    </submittedName>
</protein>
<dbReference type="InterPro" id="IPR052702">
    <property type="entry name" value="MscS-like_channel"/>
</dbReference>
<evidence type="ECO:0000256" key="8">
    <source>
        <dbReference type="SAM" id="SignalP"/>
    </source>
</evidence>
<dbReference type="Pfam" id="PF21082">
    <property type="entry name" value="MS_channel_3rd"/>
    <property type="match status" value="1"/>
</dbReference>
<feature type="transmembrane region" description="Helical" evidence="7">
    <location>
        <begin position="339"/>
        <end position="357"/>
    </location>
</feature>
<dbReference type="SUPFAM" id="SSF50182">
    <property type="entry name" value="Sm-like ribonucleoproteins"/>
    <property type="match status" value="1"/>
</dbReference>
<reference evidence="12" key="1">
    <citation type="submission" date="2017-04" db="EMBL/GenBank/DDBJ databases">
        <authorList>
            <person name="Varghese N."/>
            <person name="Submissions S."/>
        </authorList>
    </citation>
    <scope>NUCLEOTIDE SEQUENCE [LARGE SCALE GENOMIC DNA]</scope>
    <source>
        <strain evidence="12">DSM 12126</strain>
    </source>
</reference>
<dbReference type="SUPFAM" id="SSF82689">
    <property type="entry name" value="Mechanosensitive channel protein MscS (YggB), C-terminal domain"/>
    <property type="match status" value="1"/>
</dbReference>
<dbReference type="InterPro" id="IPR006685">
    <property type="entry name" value="MscS_channel_2nd"/>
</dbReference>
<dbReference type="InterPro" id="IPR011014">
    <property type="entry name" value="MscS_channel_TM-2"/>
</dbReference>
<feature type="chain" id="PRO_5013071505" evidence="8">
    <location>
        <begin position="19"/>
        <end position="815"/>
    </location>
</feature>
<evidence type="ECO:0000256" key="1">
    <source>
        <dbReference type="ARBA" id="ARBA00004651"/>
    </source>
</evidence>
<evidence type="ECO:0000313" key="11">
    <source>
        <dbReference type="EMBL" id="SMC38514.1"/>
    </source>
</evidence>
<dbReference type="Gene3D" id="1.10.287.1260">
    <property type="match status" value="1"/>
</dbReference>
<comment type="similarity">
    <text evidence="2">Belongs to the MscS (TC 1.A.23) family.</text>
</comment>
<evidence type="ECO:0000256" key="2">
    <source>
        <dbReference type="ARBA" id="ARBA00008017"/>
    </source>
</evidence>
<feature type="domain" description="Mechanosensitive ion channel MscS" evidence="9">
    <location>
        <begin position="640"/>
        <end position="705"/>
    </location>
</feature>
<dbReference type="InterPro" id="IPR011066">
    <property type="entry name" value="MscS_channel_C_sf"/>
</dbReference>
<feature type="transmembrane region" description="Helical" evidence="7">
    <location>
        <begin position="369"/>
        <end position="388"/>
    </location>
</feature>
<dbReference type="InterPro" id="IPR049278">
    <property type="entry name" value="MS_channel_C"/>
</dbReference>
<evidence type="ECO:0000256" key="3">
    <source>
        <dbReference type="ARBA" id="ARBA00022475"/>
    </source>
</evidence>
<feature type="transmembrane region" description="Helical" evidence="7">
    <location>
        <begin position="453"/>
        <end position="474"/>
    </location>
</feature>
<keyword evidence="5 7" id="KW-1133">Transmembrane helix</keyword>
<feature type="transmembrane region" description="Helical" evidence="7">
    <location>
        <begin position="426"/>
        <end position="447"/>
    </location>
</feature>
<accession>A0A1W1YQU0</accession>
<evidence type="ECO:0000259" key="9">
    <source>
        <dbReference type="Pfam" id="PF00924"/>
    </source>
</evidence>
<feature type="transmembrane region" description="Helical" evidence="7">
    <location>
        <begin position="274"/>
        <end position="292"/>
    </location>
</feature>
<organism evidence="11 12">
    <name type="scientific">Pedobacter africanus</name>
    <dbReference type="NCBI Taxonomy" id="151894"/>
    <lineage>
        <taxon>Bacteria</taxon>
        <taxon>Pseudomonadati</taxon>
        <taxon>Bacteroidota</taxon>
        <taxon>Sphingobacteriia</taxon>
        <taxon>Sphingobacteriales</taxon>
        <taxon>Sphingobacteriaceae</taxon>
        <taxon>Pedobacter</taxon>
    </lineage>
</organism>
<dbReference type="Gene3D" id="2.30.30.60">
    <property type="match status" value="1"/>
</dbReference>
<evidence type="ECO:0000259" key="10">
    <source>
        <dbReference type="Pfam" id="PF21082"/>
    </source>
</evidence>
<keyword evidence="12" id="KW-1185">Reference proteome</keyword>
<dbReference type="PANTHER" id="PTHR30347">
    <property type="entry name" value="POTASSIUM CHANNEL RELATED"/>
    <property type="match status" value="1"/>
</dbReference>
<feature type="transmembrane region" description="Helical" evidence="7">
    <location>
        <begin position="623"/>
        <end position="645"/>
    </location>
</feature>
<proteinExistence type="inferred from homology"/>
<evidence type="ECO:0000256" key="5">
    <source>
        <dbReference type="ARBA" id="ARBA00022989"/>
    </source>
</evidence>
<feature type="transmembrane region" description="Helical" evidence="7">
    <location>
        <begin position="592"/>
        <end position="617"/>
    </location>
</feature>
<dbReference type="RefSeq" id="WP_084236424.1">
    <property type="nucleotide sequence ID" value="NZ_FWXT01000001.1"/>
</dbReference>
<evidence type="ECO:0000256" key="4">
    <source>
        <dbReference type="ARBA" id="ARBA00022692"/>
    </source>
</evidence>
<dbReference type="STRING" id="151894.SAMN04488524_0132"/>
<gene>
    <name evidence="11" type="ORF">SAMN04488524_0132</name>
</gene>
<feature type="signal peptide" evidence="8">
    <location>
        <begin position="1"/>
        <end position="18"/>
    </location>
</feature>
<name>A0A1W1YQU0_9SPHI</name>
<dbReference type="Proteomes" id="UP000192756">
    <property type="component" value="Unassembled WGS sequence"/>
</dbReference>
<dbReference type="AlphaFoldDB" id="A0A1W1YQU0"/>
<keyword evidence="3" id="KW-1003">Cell membrane</keyword>
<feature type="transmembrane region" description="Helical" evidence="7">
    <location>
        <begin position="547"/>
        <end position="571"/>
    </location>
</feature>
<keyword evidence="4 7" id="KW-0812">Transmembrane</keyword>
<dbReference type="GO" id="GO:0005886">
    <property type="term" value="C:plasma membrane"/>
    <property type="evidence" value="ECO:0007669"/>
    <property type="project" value="UniProtKB-SubCell"/>
</dbReference>
<evidence type="ECO:0000256" key="6">
    <source>
        <dbReference type="ARBA" id="ARBA00023136"/>
    </source>
</evidence>
<feature type="transmembrane region" description="Helical" evidence="7">
    <location>
        <begin position="313"/>
        <end position="333"/>
    </location>
</feature>
<dbReference type="OrthoDB" id="9809206at2"/>
<keyword evidence="6 7" id="KW-0472">Membrane</keyword>
<evidence type="ECO:0000313" key="12">
    <source>
        <dbReference type="Proteomes" id="UP000192756"/>
    </source>
</evidence>
<dbReference type="Pfam" id="PF00924">
    <property type="entry name" value="MS_channel_2nd"/>
    <property type="match status" value="1"/>
</dbReference>
<evidence type="ECO:0000256" key="7">
    <source>
        <dbReference type="SAM" id="Phobius"/>
    </source>
</evidence>
<keyword evidence="8" id="KW-0732">Signal</keyword>
<dbReference type="InterPro" id="IPR023408">
    <property type="entry name" value="MscS_beta-dom_sf"/>
</dbReference>
<feature type="transmembrane region" description="Helical" evidence="7">
    <location>
        <begin position="506"/>
        <end position="527"/>
    </location>
</feature>
<dbReference type="PANTHER" id="PTHR30347:SF1">
    <property type="entry name" value="MECHANOSENSITIVE CHANNEL MSCK"/>
    <property type="match status" value="1"/>
</dbReference>
<dbReference type="Gene3D" id="3.30.70.100">
    <property type="match status" value="1"/>
</dbReference>
<dbReference type="SUPFAM" id="SSF82861">
    <property type="entry name" value="Mechanosensitive channel protein MscS (YggB), transmembrane region"/>
    <property type="match status" value="1"/>
</dbReference>
<comment type="subcellular location">
    <subcellularLocation>
        <location evidence="1">Cell membrane</location>
        <topology evidence="1">Multi-pass membrane protein</topology>
    </subcellularLocation>
</comment>
<dbReference type="InterPro" id="IPR010920">
    <property type="entry name" value="LSM_dom_sf"/>
</dbReference>
<sequence length="815" mass="92478">MKYLFLLLVLLAISSHLAAQQDTVLQKKAQESPLVKQLKKIATDGAIKSRQEFSEERMANRQRIMLGYARNLNQQAKLLLKKAIDTNYLNQFLRDTKNSLEIVKDGIWINPGSNQTQRNLTVSAAVLTELSARLARQKQLLDAYAAKLTTIKLKIDSLSNDPSVYALPSDSAGLIKYVKRMYVTAKEMAPVDSALEKATASLEELQLRTDLMAYELRSAQGDIDIYSSRLSAQTFNQEFPYLWTPPSKSRPFAEILAFSIAKESMMLRFYVENHLLSLLLLFALIFCSWYFLRSLKRQLQQESLLNQDYNEQLVVRYPLLSAILIVISIFQFIFPSPPFIFNTVLWLVSALCLWFIFYQHISPYWQRFWTVIVLLFMLASAENFILQASRPERYLMLALAVGGSIYAAFILTTVHRIELREKKIKYAIIFLLILQVSAILFNLFGRFNISKTLLISGYIGVVTAIVFLWVIRLINQGLTLAFKAYKQPSAQLFYVNFERVGENTPWPLYLVFVLGWITLVARNFYSFKRFSVPVIDFLTSDRTIGSYSFSIMGLLVFILILFCSFVLSRLVSYFATEPDSFHQSGEKPKKPLGSWLLIVRIFIITIGLFFAFAAAGIPLDKFAIVLGALGVGVGLGLQGLVNNLISGLIISFERPVNVGDIIEINGKIATMKSIGFRSSIVTSSDGPNVIIPNGELLSNQLINYSMSRNVKKCSLMVGVAYDSDLENVRNQLKQILQDDERILHFPAPDAFFKEFGDNAVEIEVIYWVRNIKEYFALRSDLISRITTAFKAEGIVIPFAQQEIFVKNLPADNRGK</sequence>
<feature type="domain" description="Mechanosensitive ion channel MscS C-terminal" evidence="10">
    <location>
        <begin position="717"/>
        <end position="796"/>
    </location>
</feature>